<evidence type="ECO:0000256" key="2">
    <source>
        <dbReference type="ARBA" id="ARBA00009525"/>
    </source>
</evidence>
<dbReference type="Pfam" id="PF10403">
    <property type="entry name" value="BHD_1"/>
    <property type="match status" value="1"/>
</dbReference>
<keyword evidence="5" id="KW-0539">Nucleus</keyword>
<name>A0AAN6Y549_9PEZI</name>
<dbReference type="InterPro" id="IPR004583">
    <property type="entry name" value="DNA_repair_Rad4"/>
</dbReference>
<dbReference type="Gene3D" id="3.30.70.2460">
    <property type="entry name" value="Rad4, beta-hairpin domain BHD3"/>
    <property type="match status" value="1"/>
</dbReference>
<feature type="region of interest" description="Disordered" evidence="7">
    <location>
        <begin position="1"/>
        <end position="118"/>
    </location>
</feature>
<dbReference type="GO" id="GO:0071942">
    <property type="term" value="C:XPC complex"/>
    <property type="evidence" value="ECO:0007669"/>
    <property type="project" value="TreeGrafter"/>
</dbReference>
<evidence type="ECO:0000256" key="3">
    <source>
        <dbReference type="ARBA" id="ARBA00022763"/>
    </source>
</evidence>
<dbReference type="PANTHER" id="PTHR12135">
    <property type="entry name" value="DNA REPAIR PROTEIN XP-C / RAD4"/>
    <property type="match status" value="1"/>
</dbReference>
<feature type="compositionally biased region" description="Acidic residues" evidence="7">
    <location>
        <begin position="993"/>
        <end position="1007"/>
    </location>
</feature>
<dbReference type="SMART" id="SM01031">
    <property type="entry name" value="BHD_2"/>
    <property type="match status" value="1"/>
</dbReference>
<dbReference type="GO" id="GO:0006289">
    <property type="term" value="P:nucleotide-excision repair"/>
    <property type="evidence" value="ECO:0007669"/>
    <property type="project" value="InterPro"/>
</dbReference>
<keyword evidence="4" id="KW-0234">DNA repair</keyword>
<proteinExistence type="inferred from homology"/>
<feature type="domain" description="Rad4 beta-hairpin" evidence="9">
    <location>
        <begin position="709"/>
        <end position="772"/>
    </location>
</feature>
<dbReference type="Proteomes" id="UP001301769">
    <property type="component" value="Unassembled WGS sequence"/>
</dbReference>
<dbReference type="InterPro" id="IPR018328">
    <property type="entry name" value="Rad4_beta-hairpin_dom3"/>
</dbReference>
<accession>A0AAN6Y549</accession>
<keyword evidence="12" id="KW-1185">Reference proteome</keyword>
<feature type="compositionally biased region" description="Basic residues" evidence="7">
    <location>
        <begin position="1"/>
        <end position="11"/>
    </location>
</feature>
<feature type="compositionally biased region" description="Acidic residues" evidence="7">
    <location>
        <begin position="98"/>
        <end position="115"/>
    </location>
</feature>
<feature type="domain" description="Rad4 beta-hairpin" evidence="10">
    <location>
        <begin position="779"/>
        <end position="853"/>
    </location>
</feature>
<comment type="similarity">
    <text evidence="2">Belongs to the XPC family.</text>
</comment>
<dbReference type="SUPFAM" id="SSF54001">
    <property type="entry name" value="Cysteine proteinases"/>
    <property type="match status" value="1"/>
</dbReference>
<dbReference type="GO" id="GO:0005737">
    <property type="term" value="C:cytoplasm"/>
    <property type="evidence" value="ECO:0007669"/>
    <property type="project" value="TreeGrafter"/>
</dbReference>
<feature type="compositionally biased region" description="Acidic residues" evidence="7">
    <location>
        <begin position="1061"/>
        <end position="1087"/>
    </location>
</feature>
<dbReference type="Pfam" id="PF10404">
    <property type="entry name" value="BHD_2"/>
    <property type="match status" value="1"/>
</dbReference>
<dbReference type="SMART" id="SM01030">
    <property type="entry name" value="BHD_1"/>
    <property type="match status" value="1"/>
</dbReference>
<evidence type="ECO:0000313" key="12">
    <source>
        <dbReference type="Proteomes" id="UP001301769"/>
    </source>
</evidence>
<dbReference type="Gene3D" id="3.90.260.10">
    <property type="entry name" value="Transglutaminase-like"/>
    <property type="match status" value="1"/>
</dbReference>
<evidence type="ECO:0000259" key="10">
    <source>
        <dbReference type="SMART" id="SM01032"/>
    </source>
</evidence>
<protein>
    <submittedName>
        <fullName evidence="11">Xeroderma pigmentosum group c-complementing</fullName>
    </submittedName>
</protein>
<evidence type="ECO:0000256" key="7">
    <source>
        <dbReference type="SAM" id="MobiDB-lite"/>
    </source>
</evidence>
<feature type="compositionally biased region" description="Basic and acidic residues" evidence="7">
    <location>
        <begin position="683"/>
        <end position="697"/>
    </location>
</feature>
<keyword evidence="3" id="KW-0227">DNA damage</keyword>
<feature type="region of interest" description="Disordered" evidence="7">
    <location>
        <begin position="407"/>
        <end position="463"/>
    </location>
</feature>
<reference evidence="11" key="2">
    <citation type="submission" date="2023-05" db="EMBL/GenBank/DDBJ databases">
        <authorList>
            <consortium name="Lawrence Berkeley National Laboratory"/>
            <person name="Steindorff A."/>
            <person name="Hensen N."/>
            <person name="Bonometti L."/>
            <person name="Westerberg I."/>
            <person name="Brannstrom I.O."/>
            <person name="Guillou S."/>
            <person name="Cros-Aarteil S."/>
            <person name="Calhoun S."/>
            <person name="Haridas S."/>
            <person name="Kuo A."/>
            <person name="Mondo S."/>
            <person name="Pangilinan J."/>
            <person name="Riley R."/>
            <person name="Labutti K."/>
            <person name="Andreopoulos B."/>
            <person name="Lipzen A."/>
            <person name="Chen C."/>
            <person name="Yanf M."/>
            <person name="Daum C."/>
            <person name="Ng V."/>
            <person name="Clum A."/>
            <person name="Ohm R."/>
            <person name="Martin F."/>
            <person name="Silar P."/>
            <person name="Natvig D."/>
            <person name="Lalanne C."/>
            <person name="Gautier V."/>
            <person name="Ament-Velasquez S.L."/>
            <person name="Kruys A."/>
            <person name="Hutchinson M.I."/>
            <person name="Powell A.J."/>
            <person name="Barry K."/>
            <person name="Miller A.N."/>
            <person name="Grigoriev I.V."/>
            <person name="Debuchy R."/>
            <person name="Gladieux P."/>
            <person name="Thoren M.H."/>
            <person name="Johannesson H."/>
        </authorList>
    </citation>
    <scope>NUCLEOTIDE SEQUENCE</scope>
    <source>
        <strain evidence="11">PSN293</strain>
    </source>
</reference>
<dbReference type="GO" id="GO:0000111">
    <property type="term" value="C:nucleotide-excision repair factor 2 complex"/>
    <property type="evidence" value="ECO:0007669"/>
    <property type="project" value="TreeGrafter"/>
</dbReference>
<dbReference type="Gene3D" id="2.20.20.110">
    <property type="entry name" value="Rad4, beta-hairpin domain BHD1"/>
    <property type="match status" value="1"/>
</dbReference>
<dbReference type="InterPro" id="IPR036985">
    <property type="entry name" value="Transglutaminase-like_sf"/>
</dbReference>
<dbReference type="InterPro" id="IPR018325">
    <property type="entry name" value="Rad4/PNGase_transGLS-fold"/>
</dbReference>
<keyword evidence="6" id="KW-0175">Coiled coil</keyword>
<feature type="region of interest" description="Disordered" evidence="7">
    <location>
        <begin position="973"/>
        <end position="1087"/>
    </location>
</feature>
<dbReference type="GO" id="GO:0003684">
    <property type="term" value="F:damaged DNA binding"/>
    <property type="evidence" value="ECO:0007669"/>
    <property type="project" value="InterPro"/>
</dbReference>
<feature type="domain" description="Rad4 beta-hairpin" evidence="8">
    <location>
        <begin position="632"/>
        <end position="707"/>
    </location>
</feature>
<evidence type="ECO:0000259" key="9">
    <source>
        <dbReference type="SMART" id="SM01031"/>
    </source>
</evidence>
<dbReference type="FunFam" id="3.30.70.2460:FF:000001">
    <property type="entry name" value="DNA repair protein Rad4 family"/>
    <property type="match status" value="1"/>
</dbReference>
<dbReference type="SMART" id="SM01032">
    <property type="entry name" value="BHD_3"/>
    <property type="match status" value="1"/>
</dbReference>
<gene>
    <name evidence="11" type="ORF">QBC37DRAFT_426714</name>
</gene>
<comment type="caution">
    <text evidence="11">The sequence shown here is derived from an EMBL/GenBank/DDBJ whole genome shotgun (WGS) entry which is preliminary data.</text>
</comment>
<feature type="coiled-coil region" evidence="6">
    <location>
        <begin position="846"/>
        <end position="875"/>
    </location>
</feature>
<evidence type="ECO:0000256" key="4">
    <source>
        <dbReference type="ARBA" id="ARBA00023204"/>
    </source>
</evidence>
<dbReference type="InterPro" id="IPR038765">
    <property type="entry name" value="Papain-like_cys_pep_sf"/>
</dbReference>
<evidence type="ECO:0000259" key="8">
    <source>
        <dbReference type="SMART" id="SM01030"/>
    </source>
</evidence>
<comment type="subcellular location">
    <subcellularLocation>
        <location evidence="1">Nucleus</location>
    </subcellularLocation>
</comment>
<dbReference type="GO" id="GO:0003697">
    <property type="term" value="F:single-stranded DNA binding"/>
    <property type="evidence" value="ECO:0007669"/>
    <property type="project" value="TreeGrafter"/>
</dbReference>
<dbReference type="GO" id="GO:0006298">
    <property type="term" value="P:mismatch repair"/>
    <property type="evidence" value="ECO:0007669"/>
    <property type="project" value="TreeGrafter"/>
</dbReference>
<feature type="region of interest" description="Disordered" evidence="7">
    <location>
        <begin position="220"/>
        <end position="284"/>
    </location>
</feature>
<evidence type="ECO:0000256" key="1">
    <source>
        <dbReference type="ARBA" id="ARBA00004123"/>
    </source>
</evidence>
<feature type="compositionally biased region" description="Basic and acidic residues" evidence="7">
    <location>
        <begin position="973"/>
        <end position="992"/>
    </location>
</feature>
<feature type="compositionally biased region" description="Low complexity" evidence="7">
    <location>
        <begin position="28"/>
        <end position="40"/>
    </location>
</feature>
<dbReference type="Pfam" id="PF10405">
    <property type="entry name" value="BHD_3"/>
    <property type="match status" value="1"/>
</dbReference>
<feature type="region of interest" description="Disordered" evidence="7">
    <location>
        <begin position="676"/>
        <end position="697"/>
    </location>
</feature>
<evidence type="ECO:0000256" key="6">
    <source>
        <dbReference type="SAM" id="Coils"/>
    </source>
</evidence>
<feature type="compositionally biased region" description="Basic and acidic residues" evidence="7">
    <location>
        <begin position="259"/>
        <end position="272"/>
    </location>
</feature>
<feature type="compositionally biased region" description="Low complexity" evidence="7">
    <location>
        <begin position="430"/>
        <end position="449"/>
    </location>
</feature>
<sequence length="1087" mass="121825">MPPYVPRKRLRSASPSSSSTKKKKKPSQSKASSSKGAIAPPRKPTLFDDLDSVASPRRSGSRIHEIQDSDDDDSPLSSLSDIDFEDVPPANKRQKQSDDDDDEDEDEDIEFEDVDTTAPAIQQTLVPADLHGHISNDLELTLVRDTRISLTNDALLGRKGPTKRERQIRVSTHCVHVMLLMWHNALRNGWICDPTVQGIMLSHLPPRLWDEVDRWRRGSGLELHPESGSNKTEHKSTSSNGRGKKATAPAAKTRKGKGKEKEQATQSRESREWSSAAQRLENGAVDRSQGDPLYRLMKSLSAWWKQRFRITAPGLRKGGYMSLERLDRITKAFNEAQKSSEGVNDSEKFGERIRSLDEFRICAQECSGSRDVGEQLFTALLRGLGMEARMVASLQPLGFGWNKLEEADPEKEDNSTRTWTTPIKDETTKSKTAVSTKTSASSSRGTSVHTGKESEPEVSNSDDEILIEVYSEAPSTPKKSKPYDKDLPYPHYWTEVLSPVQNRYIAVEPLQTSLIGTNPEITVQALEPRGAKADKAKQAVSYILAYSPDGTAKDVTIRYLKGKVLPGRTKGNRLPPEKIPVYNKHGKIKRYDLRDWFKDRAMRGYSRGFSIKYPVTEADALEAETDLRPAEQTKREPKEGEETLQFYKSSKEFVLERHLKREEALLPGAKAVRYFNPKAKKKANQEDTDTGKEKQKGEPVYVRRDVVVVKSAETWHKQGRAPKPGEQPLKRVPFRAATTNRRREIAEAELATGGKVLQGLFSMDQTEWIIPDPIVDGIIPKNEYGNIDLFAEHMCPTGAVHVPYRGAVRVCKRLGVDYAEAVVDFEFGHRMAVPVIQGVVCAEEHFDRVMEELQKDEIERKRKEDEKRRAEVMKMWRKFVMGLRIVQRLNGVYGDLEAQEKTGQREDMGGGFLVGDENGDVGGGGFIPVGYELEEEEENVGKATELTSTFFPTRALSDEEEDGDEDALMIENGDDHTTIGAAAREEQSRLDEEKEEEEEEADLESGPEPERKGKGKVTKKSAMSTRPKRQSAATISKKKKSSTKAALGGLRRSRRRVASSSEEDDADEDEIGDSEADDDDDVYMDSS</sequence>
<evidence type="ECO:0000313" key="11">
    <source>
        <dbReference type="EMBL" id="KAK4211546.1"/>
    </source>
</evidence>
<dbReference type="InterPro" id="IPR018326">
    <property type="entry name" value="Rad4_beta-hairpin_dom1"/>
</dbReference>
<dbReference type="InterPro" id="IPR042488">
    <property type="entry name" value="Rad4_BHD3_sf"/>
</dbReference>
<evidence type="ECO:0000256" key="5">
    <source>
        <dbReference type="ARBA" id="ARBA00023242"/>
    </source>
</evidence>
<dbReference type="Pfam" id="PF03835">
    <property type="entry name" value="Rad4"/>
    <property type="match status" value="1"/>
</dbReference>
<dbReference type="AlphaFoldDB" id="A0AAN6Y549"/>
<organism evidence="11 12">
    <name type="scientific">Rhypophila decipiens</name>
    <dbReference type="NCBI Taxonomy" id="261697"/>
    <lineage>
        <taxon>Eukaryota</taxon>
        <taxon>Fungi</taxon>
        <taxon>Dikarya</taxon>
        <taxon>Ascomycota</taxon>
        <taxon>Pezizomycotina</taxon>
        <taxon>Sordariomycetes</taxon>
        <taxon>Sordariomycetidae</taxon>
        <taxon>Sordariales</taxon>
        <taxon>Naviculisporaceae</taxon>
        <taxon>Rhypophila</taxon>
    </lineage>
</organism>
<dbReference type="InterPro" id="IPR018327">
    <property type="entry name" value="BHD_2"/>
</dbReference>
<dbReference type="PANTHER" id="PTHR12135:SF2">
    <property type="entry name" value="DNA REPAIR PROTEIN RAD34"/>
    <property type="match status" value="1"/>
</dbReference>
<reference evidence="11" key="1">
    <citation type="journal article" date="2023" name="Mol. Phylogenet. Evol.">
        <title>Genome-scale phylogeny and comparative genomics of the fungal order Sordariales.</title>
        <authorList>
            <person name="Hensen N."/>
            <person name="Bonometti L."/>
            <person name="Westerberg I."/>
            <person name="Brannstrom I.O."/>
            <person name="Guillou S."/>
            <person name="Cros-Aarteil S."/>
            <person name="Calhoun S."/>
            <person name="Haridas S."/>
            <person name="Kuo A."/>
            <person name="Mondo S."/>
            <person name="Pangilinan J."/>
            <person name="Riley R."/>
            <person name="LaButti K."/>
            <person name="Andreopoulos B."/>
            <person name="Lipzen A."/>
            <person name="Chen C."/>
            <person name="Yan M."/>
            <person name="Daum C."/>
            <person name="Ng V."/>
            <person name="Clum A."/>
            <person name="Steindorff A."/>
            <person name="Ohm R.A."/>
            <person name="Martin F."/>
            <person name="Silar P."/>
            <person name="Natvig D.O."/>
            <person name="Lalanne C."/>
            <person name="Gautier V."/>
            <person name="Ament-Velasquez S.L."/>
            <person name="Kruys A."/>
            <person name="Hutchinson M.I."/>
            <person name="Powell A.J."/>
            <person name="Barry K."/>
            <person name="Miller A.N."/>
            <person name="Grigoriev I.V."/>
            <person name="Debuchy R."/>
            <person name="Gladieux P."/>
            <person name="Hiltunen Thoren M."/>
            <person name="Johannesson H."/>
        </authorList>
    </citation>
    <scope>NUCLEOTIDE SEQUENCE</scope>
    <source>
        <strain evidence="11">PSN293</strain>
    </source>
</reference>
<dbReference type="EMBL" id="MU858146">
    <property type="protein sequence ID" value="KAK4211546.1"/>
    <property type="molecule type" value="Genomic_DNA"/>
</dbReference>